<comment type="caution">
    <text evidence="3">The sequence shown here is derived from an EMBL/GenBank/DDBJ whole genome shotgun (WGS) entry which is preliminary data.</text>
</comment>
<organism evidence="3 4">
    <name type="scientific">Actinomycetospora aeridis</name>
    <dbReference type="NCBI Taxonomy" id="3129231"/>
    <lineage>
        <taxon>Bacteria</taxon>
        <taxon>Bacillati</taxon>
        <taxon>Actinomycetota</taxon>
        <taxon>Actinomycetes</taxon>
        <taxon>Pseudonocardiales</taxon>
        <taxon>Pseudonocardiaceae</taxon>
        <taxon>Actinomycetospora</taxon>
    </lineage>
</organism>
<evidence type="ECO:0000313" key="3">
    <source>
        <dbReference type="EMBL" id="MEJ2887222.1"/>
    </source>
</evidence>
<proteinExistence type="predicted"/>
<evidence type="ECO:0000259" key="2">
    <source>
        <dbReference type="Pfam" id="PF12680"/>
    </source>
</evidence>
<evidence type="ECO:0000313" key="4">
    <source>
        <dbReference type="Proteomes" id="UP001370100"/>
    </source>
</evidence>
<dbReference type="SUPFAM" id="SSF54427">
    <property type="entry name" value="NTF2-like"/>
    <property type="match status" value="1"/>
</dbReference>
<dbReference type="RefSeq" id="WP_337713707.1">
    <property type="nucleotide sequence ID" value="NZ_JBBEGL010000003.1"/>
</dbReference>
<protein>
    <submittedName>
        <fullName evidence="3">Nuclear transport factor 2 family protein</fullName>
    </submittedName>
</protein>
<evidence type="ECO:0000256" key="1">
    <source>
        <dbReference type="SAM" id="MobiDB-lite"/>
    </source>
</evidence>
<keyword evidence="4" id="KW-1185">Reference proteome</keyword>
<dbReference type="InterPro" id="IPR037401">
    <property type="entry name" value="SnoaL-like"/>
</dbReference>
<dbReference type="Gene3D" id="3.10.450.50">
    <property type="match status" value="1"/>
</dbReference>
<name>A0ABU8N4B7_9PSEU</name>
<feature type="region of interest" description="Disordered" evidence="1">
    <location>
        <begin position="124"/>
        <end position="146"/>
    </location>
</feature>
<accession>A0ABU8N4B7</accession>
<gene>
    <name evidence="3" type="ORF">WCD41_12260</name>
</gene>
<dbReference type="InterPro" id="IPR032710">
    <property type="entry name" value="NTF2-like_dom_sf"/>
</dbReference>
<feature type="domain" description="SnoaL-like" evidence="2">
    <location>
        <begin position="6"/>
        <end position="106"/>
    </location>
</feature>
<dbReference type="Proteomes" id="UP001370100">
    <property type="component" value="Unassembled WGS sequence"/>
</dbReference>
<reference evidence="3 4" key="1">
    <citation type="submission" date="2024-03" db="EMBL/GenBank/DDBJ databases">
        <title>Actinomycetospora sp. OC33-EN06, a novel actinomycete isolated from wild orchid (Aerides multiflora).</title>
        <authorList>
            <person name="Suriyachadkun C."/>
        </authorList>
    </citation>
    <scope>NUCLEOTIDE SEQUENCE [LARGE SCALE GENOMIC DNA]</scope>
    <source>
        <strain evidence="3 4">OC33-EN06</strain>
    </source>
</reference>
<sequence>MTAPVLRRYLAALDAGSVDDVLACFAPDGEVASPLYGTMPAARFYPELFADSSPSSTELRRAYVDPADDREVALAFHYAWVLGDGTPAPFDVVDLVTLTDDRDRIARLTICYDTAPLRSSWQRVAASGPDPAGTDPAGTDAVGGRG</sequence>
<dbReference type="EMBL" id="JBBEGL010000003">
    <property type="protein sequence ID" value="MEJ2887222.1"/>
    <property type="molecule type" value="Genomic_DNA"/>
</dbReference>
<dbReference type="Pfam" id="PF12680">
    <property type="entry name" value="SnoaL_2"/>
    <property type="match status" value="1"/>
</dbReference>